<dbReference type="Proteomes" id="UP000677228">
    <property type="component" value="Unassembled WGS sequence"/>
</dbReference>
<dbReference type="EMBL" id="CAJNOQ010002214">
    <property type="protein sequence ID" value="CAF0945483.1"/>
    <property type="molecule type" value="Genomic_DNA"/>
</dbReference>
<evidence type="ECO:0000313" key="4">
    <source>
        <dbReference type="EMBL" id="CAF3721667.1"/>
    </source>
</evidence>
<evidence type="ECO:0000313" key="1">
    <source>
        <dbReference type="EMBL" id="CAF0848642.1"/>
    </source>
</evidence>
<organism evidence="2 5">
    <name type="scientific">Didymodactylos carnosus</name>
    <dbReference type="NCBI Taxonomy" id="1234261"/>
    <lineage>
        <taxon>Eukaryota</taxon>
        <taxon>Metazoa</taxon>
        <taxon>Spiralia</taxon>
        <taxon>Gnathifera</taxon>
        <taxon>Rotifera</taxon>
        <taxon>Eurotatoria</taxon>
        <taxon>Bdelloidea</taxon>
        <taxon>Philodinida</taxon>
        <taxon>Philodinidae</taxon>
        <taxon>Didymodactylos</taxon>
    </lineage>
</organism>
<evidence type="ECO:0000313" key="5">
    <source>
        <dbReference type="Proteomes" id="UP000663829"/>
    </source>
</evidence>
<dbReference type="EMBL" id="CAJOBA010002187">
    <property type="protein sequence ID" value="CAF3633933.1"/>
    <property type="molecule type" value="Genomic_DNA"/>
</dbReference>
<accession>A0A814CW66</accession>
<protein>
    <submittedName>
        <fullName evidence="2">Uncharacterized protein</fullName>
    </submittedName>
</protein>
<proteinExistence type="predicted"/>
<dbReference type="EMBL" id="CAJOBC010002214">
    <property type="protein sequence ID" value="CAF3721667.1"/>
    <property type="molecule type" value="Genomic_DNA"/>
</dbReference>
<evidence type="ECO:0000313" key="2">
    <source>
        <dbReference type="EMBL" id="CAF0945483.1"/>
    </source>
</evidence>
<keyword evidence="5" id="KW-1185">Reference proteome</keyword>
<dbReference type="EMBL" id="CAJNOK010002187">
    <property type="protein sequence ID" value="CAF0848642.1"/>
    <property type="molecule type" value="Genomic_DNA"/>
</dbReference>
<name>A0A814CW66_9BILA</name>
<dbReference type="Proteomes" id="UP000663829">
    <property type="component" value="Unassembled WGS sequence"/>
</dbReference>
<dbReference type="Proteomes" id="UP000682733">
    <property type="component" value="Unassembled WGS sequence"/>
</dbReference>
<gene>
    <name evidence="2" type="ORF">GPM918_LOCUS10948</name>
    <name evidence="1" type="ORF">OVA965_LOCUS7023</name>
    <name evidence="4" type="ORF">SRO942_LOCUS10949</name>
    <name evidence="3" type="ORF">TMI583_LOCUS7019</name>
</gene>
<dbReference type="Proteomes" id="UP000681722">
    <property type="component" value="Unassembled WGS sequence"/>
</dbReference>
<evidence type="ECO:0000313" key="3">
    <source>
        <dbReference type="EMBL" id="CAF3633933.1"/>
    </source>
</evidence>
<reference evidence="2" key="1">
    <citation type="submission" date="2021-02" db="EMBL/GenBank/DDBJ databases">
        <authorList>
            <person name="Nowell W R."/>
        </authorList>
    </citation>
    <scope>NUCLEOTIDE SEQUENCE</scope>
</reference>
<comment type="caution">
    <text evidence="2">The sequence shown here is derived from an EMBL/GenBank/DDBJ whole genome shotgun (WGS) entry which is preliminary data.</text>
</comment>
<sequence length="76" mass="8690">MYVHDKGCVMLTPIIFNRSQSDLLTNCIVPDTVKIDGKIAKILTVIEFIPKSNRMKDEVIVKNLVERNGPWLLLHN</sequence>
<dbReference type="AlphaFoldDB" id="A0A814CW66"/>